<evidence type="ECO:0000313" key="5">
    <source>
        <dbReference type="EMBL" id="CBA27616.1"/>
    </source>
</evidence>
<feature type="modified residue" description="4-aspartylphosphate" evidence="2">
    <location>
        <position position="71"/>
    </location>
</feature>
<feature type="domain" description="HTH luxR-type" evidence="3">
    <location>
        <begin position="153"/>
        <end position="218"/>
    </location>
</feature>
<name>C9XUR7_CROTZ</name>
<dbReference type="InterPro" id="IPR001789">
    <property type="entry name" value="Sig_transdc_resp-reg_receiver"/>
</dbReference>
<dbReference type="Gene3D" id="1.10.10.10">
    <property type="entry name" value="Winged helix-like DNA-binding domain superfamily/Winged helix DNA-binding domain"/>
    <property type="match status" value="1"/>
</dbReference>
<dbReference type="PROSITE" id="PS00622">
    <property type="entry name" value="HTH_LUXR_1"/>
    <property type="match status" value="1"/>
</dbReference>
<gene>
    <name evidence="5" type="primary">yhjB</name>
    <name evidence="5" type="ordered locus">Ctu_05170</name>
</gene>
<keyword evidence="1" id="KW-0238">DNA-binding</keyword>
<reference evidence="6" key="2">
    <citation type="journal article" date="2011" name="J. Bacteriol.">
        <title>Complete genome sequence of Cronobacter turicensis LMG 23827, a food-borne pathogen causing deaths in neonates.</title>
        <authorList>
            <person name="Stephan R."/>
            <person name="Lehner A."/>
            <person name="Tischler P."/>
            <person name="Rattei T."/>
        </authorList>
    </citation>
    <scope>NUCLEOTIDE SEQUENCE [LARGE SCALE GENOMIC DNA]</scope>
    <source>
        <strain evidence="6">DSM 18703 / CCUG 55852 / LMG 23827 / z3032</strain>
    </source>
</reference>
<feature type="domain" description="Response regulatory" evidence="4">
    <location>
        <begin position="20"/>
        <end position="136"/>
    </location>
</feature>
<dbReference type="InterPro" id="IPR016032">
    <property type="entry name" value="Sig_transdc_resp-reg_C-effctor"/>
</dbReference>
<dbReference type="SUPFAM" id="SSF52172">
    <property type="entry name" value="CheY-like"/>
    <property type="match status" value="1"/>
</dbReference>
<evidence type="ECO:0000256" key="2">
    <source>
        <dbReference type="PROSITE-ProRule" id="PRU00169"/>
    </source>
</evidence>
<evidence type="ECO:0000259" key="4">
    <source>
        <dbReference type="PROSITE" id="PS50110"/>
    </source>
</evidence>
<dbReference type="GO" id="GO:0006355">
    <property type="term" value="P:regulation of DNA-templated transcription"/>
    <property type="evidence" value="ECO:0007669"/>
    <property type="project" value="InterPro"/>
</dbReference>
<dbReference type="PANTHER" id="PTHR45566">
    <property type="entry name" value="HTH-TYPE TRANSCRIPTIONAL REGULATOR YHJB-RELATED"/>
    <property type="match status" value="1"/>
</dbReference>
<evidence type="ECO:0000259" key="3">
    <source>
        <dbReference type="PROSITE" id="PS50043"/>
    </source>
</evidence>
<evidence type="ECO:0000313" key="6">
    <source>
        <dbReference type="Proteomes" id="UP000002069"/>
    </source>
</evidence>
<keyword evidence="2" id="KW-0597">Phosphoprotein</keyword>
<dbReference type="GO" id="GO:0000160">
    <property type="term" value="P:phosphorelay signal transduction system"/>
    <property type="evidence" value="ECO:0007669"/>
    <property type="project" value="InterPro"/>
</dbReference>
<keyword evidence="5" id="KW-0808">Transferase</keyword>
<accession>C9XUR7</accession>
<dbReference type="PROSITE" id="PS50110">
    <property type="entry name" value="RESPONSE_REGULATORY"/>
    <property type="match status" value="1"/>
</dbReference>
<dbReference type="EMBL" id="FN543093">
    <property type="protein sequence ID" value="CBA27616.1"/>
    <property type="molecule type" value="Genomic_DNA"/>
</dbReference>
<dbReference type="EC" id="2.7.7.6" evidence="5"/>
<dbReference type="SMART" id="SM00421">
    <property type="entry name" value="HTH_LUXR"/>
    <property type="match status" value="1"/>
</dbReference>
<dbReference type="InterPro" id="IPR036388">
    <property type="entry name" value="WH-like_DNA-bd_sf"/>
</dbReference>
<reference evidence="5 6" key="1">
    <citation type="journal article" date="2010" name="J. Bacteriol.">
        <title>Complete Genome Sequence of Cronobacter turicensis LMG 23827, a foodborne pathogen causing deaths in neonates.</title>
        <authorList>
            <person name="Stephan R."/>
            <person name="Lehner A."/>
            <person name="Tischler P."/>
            <person name="Rattei T."/>
        </authorList>
    </citation>
    <scope>NUCLEOTIDE SEQUENCE [LARGE SCALE GENOMIC DNA]</scope>
    <source>
        <strain evidence="6">DSM 18703 / CCUG 55852 / LMG 23827 / z3032</strain>
    </source>
</reference>
<dbReference type="InterPro" id="IPR000792">
    <property type="entry name" value="Tscrpt_reg_LuxR_C"/>
</dbReference>
<protein>
    <submittedName>
        <fullName evidence="5">HTH-type transcriptional regulator yhjB</fullName>
        <ecNumber evidence="5">2.7.7.6</ecNumber>
    </submittedName>
</protein>
<dbReference type="PRINTS" id="PR00038">
    <property type="entry name" value="HTHLUXR"/>
</dbReference>
<evidence type="ECO:0000256" key="1">
    <source>
        <dbReference type="ARBA" id="ARBA00023125"/>
    </source>
</evidence>
<proteinExistence type="predicted"/>
<dbReference type="HOGENOM" id="CLU_000445_90_8_6"/>
<dbReference type="GO" id="GO:0003899">
    <property type="term" value="F:DNA-directed RNA polymerase activity"/>
    <property type="evidence" value="ECO:0007669"/>
    <property type="project" value="UniProtKB-EC"/>
</dbReference>
<dbReference type="PATRIC" id="fig|693216.3.peg.496"/>
<dbReference type="PROSITE" id="PS50043">
    <property type="entry name" value="HTH_LUXR_2"/>
    <property type="match status" value="1"/>
</dbReference>
<sequence>MLFLLIDSPTSATAWRFTMNVLMVDKQSIFIEGMASVLKQFIPEITICGLNNPDEINTTLGYFPASLILLDGDAGKSVNIDLLDDLAQRHPALPVVLLVNQCQPALLRLFLRHHVAAFVRRDSPPEAIVQTLRAAAMGMLCFPQESISLLDSGPGTLARLSERQREILKLLAAGESNKQISRHLNISAGTVKAHLESIFRRLNVTNRTQAAMLYSGDE</sequence>
<dbReference type="InterPro" id="IPR051015">
    <property type="entry name" value="EvgA-like"/>
</dbReference>
<dbReference type="Pfam" id="PF00196">
    <property type="entry name" value="GerE"/>
    <property type="match status" value="1"/>
</dbReference>
<dbReference type="KEGG" id="ctu:CTU_05170"/>
<dbReference type="Gene3D" id="3.40.50.2300">
    <property type="match status" value="1"/>
</dbReference>
<dbReference type="GO" id="GO:0003677">
    <property type="term" value="F:DNA binding"/>
    <property type="evidence" value="ECO:0007669"/>
    <property type="project" value="UniProtKB-KW"/>
</dbReference>
<dbReference type="AlphaFoldDB" id="C9XUR7"/>
<organism evidence="5 6">
    <name type="scientific">Cronobacter turicensis (strain DSM 18703 / CCUG 55852 / LMG 23827 / z3032)</name>
    <dbReference type="NCBI Taxonomy" id="693216"/>
    <lineage>
        <taxon>Bacteria</taxon>
        <taxon>Pseudomonadati</taxon>
        <taxon>Pseudomonadota</taxon>
        <taxon>Gammaproteobacteria</taxon>
        <taxon>Enterobacterales</taxon>
        <taxon>Enterobacteriaceae</taxon>
        <taxon>Cronobacter</taxon>
    </lineage>
</organism>
<dbReference type="PANTHER" id="PTHR45566:SF1">
    <property type="entry name" value="HTH-TYPE TRANSCRIPTIONAL REGULATOR YHJB-RELATED"/>
    <property type="match status" value="1"/>
</dbReference>
<keyword evidence="6" id="KW-1185">Reference proteome</keyword>
<dbReference type="SUPFAM" id="SSF46894">
    <property type="entry name" value="C-terminal effector domain of the bipartite response regulators"/>
    <property type="match status" value="1"/>
</dbReference>
<dbReference type="CDD" id="cd06170">
    <property type="entry name" value="LuxR_C_like"/>
    <property type="match status" value="1"/>
</dbReference>
<dbReference type="Proteomes" id="UP000002069">
    <property type="component" value="Chromosome"/>
</dbReference>
<keyword evidence="5" id="KW-0548">Nucleotidyltransferase</keyword>
<dbReference type="InterPro" id="IPR011006">
    <property type="entry name" value="CheY-like_superfamily"/>
</dbReference>